<evidence type="ECO:0000256" key="7">
    <source>
        <dbReference type="ARBA" id="ARBA00022771"/>
    </source>
</evidence>
<dbReference type="GO" id="GO:0016925">
    <property type="term" value="P:protein sumoylation"/>
    <property type="evidence" value="ECO:0007669"/>
    <property type="project" value="UniProtKB-UniPathway"/>
</dbReference>
<dbReference type="AlphaFoldDB" id="A0A8H3F739"/>
<comment type="pathway">
    <text evidence="2">Protein modification; protein sumoylation.</text>
</comment>
<dbReference type="SMART" id="SM00504">
    <property type="entry name" value="Ubox"/>
    <property type="match status" value="1"/>
</dbReference>
<dbReference type="GO" id="GO:0000724">
    <property type="term" value="P:double-strand break repair via homologous recombination"/>
    <property type="evidence" value="ECO:0007669"/>
    <property type="project" value="InterPro"/>
</dbReference>
<keyword evidence="16" id="KW-1185">Reference proteome</keyword>
<keyword evidence="9" id="KW-0862">Zinc</keyword>
<protein>
    <recommendedName>
        <fullName evidence="4">peptidylprolyl isomerase</fullName>
        <ecNumber evidence="4">5.2.1.8</ecNumber>
    </recommendedName>
</protein>
<dbReference type="PANTHER" id="PTHR21330:SF1">
    <property type="entry name" value="E3 SUMO-PROTEIN LIGASE NSE2"/>
    <property type="match status" value="1"/>
</dbReference>
<keyword evidence="5" id="KW-0808">Transferase</keyword>
<dbReference type="GO" id="GO:0003755">
    <property type="term" value="F:peptidyl-prolyl cis-trans isomerase activity"/>
    <property type="evidence" value="ECO:0007669"/>
    <property type="project" value="UniProtKB-KW"/>
</dbReference>
<dbReference type="InterPro" id="IPR003613">
    <property type="entry name" value="Ubox_domain"/>
</dbReference>
<keyword evidence="7 12" id="KW-0863">Zinc-finger</keyword>
<reference evidence="15" key="1">
    <citation type="submission" date="2021-03" db="EMBL/GenBank/DDBJ databases">
        <authorList>
            <person name="Tagirdzhanova G."/>
        </authorList>
    </citation>
    <scope>NUCLEOTIDE SEQUENCE</scope>
</reference>
<dbReference type="CDD" id="cd16651">
    <property type="entry name" value="SPL-RING_NSE2"/>
    <property type="match status" value="1"/>
</dbReference>
<accession>A0A8H3F739</accession>
<name>A0A8H3F739_9LECA</name>
<dbReference type="Pfam" id="PF11789">
    <property type="entry name" value="zf-Nse"/>
    <property type="match status" value="1"/>
</dbReference>
<feature type="region of interest" description="Disordered" evidence="13">
    <location>
        <begin position="362"/>
        <end position="473"/>
    </location>
</feature>
<feature type="compositionally biased region" description="Acidic residues" evidence="13">
    <location>
        <begin position="373"/>
        <end position="382"/>
    </location>
</feature>
<feature type="domain" description="SP-RING-type" evidence="14">
    <location>
        <begin position="274"/>
        <end position="365"/>
    </location>
</feature>
<evidence type="ECO:0000256" key="9">
    <source>
        <dbReference type="ARBA" id="ARBA00022833"/>
    </source>
</evidence>
<dbReference type="GO" id="GO:0005634">
    <property type="term" value="C:nucleus"/>
    <property type="evidence" value="ECO:0007669"/>
    <property type="project" value="UniProtKB-SubCell"/>
</dbReference>
<feature type="region of interest" description="Disordered" evidence="13">
    <location>
        <begin position="1"/>
        <end position="23"/>
    </location>
</feature>
<evidence type="ECO:0000256" key="3">
    <source>
        <dbReference type="ARBA" id="ARBA00008212"/>
    </source>
</evidence>
<organism evidence="15 16">
    <name type="scientific">Gomphillus americanus</name>
    <dbReference type="NCBI Taxonomy" id="1940652"/>
    <lineage>
        <taxon>Eukaryota</taxon>
        <taxon>Fungi</taxon>
        <taxon>Dikarya</taxon>
        <taxon>Ascomycota</taxon>
        <taxon>Pezizomycotina</taxon>
        <taxon>Lecanoromycetes</taxon>
        <taxon>OSLEUM clade</taxon>
        <taxon>Ostropomycetidae</taxon>
        <taxon>Ostropales</taxon>
        <taxon>Graphidaceae</taxon>
        <taxon>Gomphilloideae</taxon>
        <taxon>Gomphillus</taxon>
    </lineage>
</organism>
<evidence type="ECO:0000256" key="6">
    <source>
        <dbReference type="ARBA" id="ARBA00022723"/>
    </source>
</evidence>
<dbReference type="OrthoDB" id="756301at2759"/>
<dbReference type="Proteomes" id="UP000664169">
    <property type="component" value="Unassembled WGS sequence"/>
</dbReference>
<keyword evidence="10" id="KW-0413">Isomerase</keyword>
<gene>
    <name evidence="15" type="ORF">GOMPHAMPRED_001491</name>
</gene>
<dbReference type="GO" id="GO:0061665">
    <property type="term" value="F:SUMO ligase activity"/>
    <property type="evidence" value="ECO:0007669"/>
    <property type="project" value="TreeGrafter"/>
</dbReference>
<evidence type="ECO:0000256" key="2">
    <source>
        <dbReference type="ARBA" id="ARBA00004718"/>
    </source>
</evidence>
<evidence type="ECO:0000256" key="13">
    <source>
        <dbReference type="SAM" id="MobiDB-lite"/>
    </source>
</evidence>
<keyword evidence="10" id="KW-0697">Rotamase</keyword>
<evidence type="ECO:0000256" key="5">
    <source>
        <dbReference type="ARBA" id="ARBA00022679"/>
    </source>
</evidence>
<dbReference type="GO" id="GO:0016567">
    <property type="term" value="P:protein ubiquitination"/>
    <property type="evidence" value="ECO:0007669"/>
    <property type="project" value="InterPro"/>
</dbReference>
<feature type="compositionally biased region" description="Basic and acidic residues" evidence="13">
    <location>
        <begin position="362"/>
        <end position="372"/>
    </location>
</feature>
<dbReference type="PANTHER" id="PTHR21330">
    <property type="entry name" value="E3 SUMO-PROTEIN LIGASE NSE2"/>
    <property type="match status" value="1"/>
</dbReference>
<evidence type="ECO:0000256" key="1">
    <source>
        <dbReference type="ARBA" id="ARBA00004123"/>
    </source>
</evidence>
<comment type="similarity">
    <text evidence="3">Belongs to the NSE2 family.</text>
</comment>
<keyword evidence="11" id="KW-0539">Nucleus</keyword>
<sequence>MSSSRRSRQTATTIPAAASRNSTTTSSLLLLPTYQAPSAPLTTQGQAAVKSLASQNTQQSSLNEHFKKLNEELAQSVYNVHESLSNQEYWLQGRLQKAGGEDAKYKSRIAAVEALAERTREMSVALEAKMREAIDAQARWKVQQDALKEVSGNVAGGVVVRVPATQSTLGASQFRTRADGEENEDEGEAVGVSSLVGKKIREHDQRYPQLSMAERYAEHNDYITFRRSLHDGKYAPHEGKLPLLPHASTWFDADGPVLSQEKQKEDSTQNNDNEDSDVEAVGENVNMHCPLSLRIMTNPVRSRKCPHNFERSAIEEMLKNSSTRVQGGERHGVHTVKCPVCDVMLTADDLVPDQTLKRRIERRLATQARNEEGMDEDDDDKDGDGSAAKRAQTVDSQFEPNLDHLSHIKPEARSGVERRSEEPATQHTENEEEVGGGGGGGGRRRRRRGTAPSAPTSAPEVIDLNMDDSDEGG</sequence>
<dbReference type="EMBL" id="CAJPDQ010000013">
    <property type="protein sequence ID" value="CAF9918330.1"/>
    <property type="molecule type" value="Genomic_DNA"/>
</dbReference>
<dbReference type="GO" id="GO:0004842">
    <property type="term" value="F:ubiquitin-protein transferase activity"/>
    <property type="evidence" value="ECO:0007669"/>
    <property type="project" value="InterPro"/>
</dbReference>
<dbReference type="InterPro" id="IPR013083">
    <property type="entry name" value="Znf_RING/FYVE/PHD"/>
</dbReference>
<evidence type="ECO:0000313" key="16">
    <source>
        <dbReference type="Proteomes" id="UP000664169"/>
    </source>
</evidence>
<evidence type="ECO:0000256" key="10">
    <source>
        <dbReference type="ARBA" id="ARBA00023110"/>
    </source>
</evidence>
<evidence type="ECO:0000256" key="11">
    <source>
        <dbReference type="ARBA" id="ARBA00023242"/>
    </source>
</evidence>
<evidence type="ECO:0000256" key="8">
    <source>
        <dbReference type="ARBA" id="ARBA00022786"/>
    </source>
</evidence>
<evidence type="ECO:0000256" key="4">
    <source>
        <dbReference type="ARBA" id="ARBA00013194"/>
    </source>
</evidence>
<dbReference type="UniPathway" id="UPA00886"/>
<keyword evidence="8" id="KW-0833">Ubl conjugation pathway</keyword>
<comment type="caution">
    <text evidence="15">The sequence shown here is derived from an EMBL/GenBank/DDBJ whole genome shotgun (WGS) entry which is preliminary data.</text>
</comment>
<feature type="compositionally biased region" description="Basic and acidic residues" evidence="13">
    <location>
        <begin position="401"/>
        <end position="424"/>
    </location>
</feature>
<dbReference type="Gene3D" id="3.30.40.10">
    <property type="entry name" value="Zinc/RING finger domain, C3HC4 (zinc finger)"/>
    <property type="match status" value="1"/>
</dbReference>
<dbReference type="InterPro" id="IPR004181">
    <property type="entry name" value="Znf_MIZ"/>
</dbReference>
<evidence type="ECO:0000313" key="15">
    <source>
        <dbReference type="EMBL" id="CAF9918330.1"/>
    </source>
</evidence>
<keyword evidence="6" id="KW-0479">Metal-binding</keyword>
<evidence type="ECO:0000259" key="14">
    <source>
        <dbReference type="PROSITE" id="PS51044"/>
    </source>
</evidence>
<dbReference type="InterPro" id="IPR026846">
    <property type="entry name" value="Nse2(Mms21)"/>
</dbReference>
<dbReference type="GO" id="GO:0030915">
    <property type="term" value="C:Smc5-Smc6 complex"/>
    <property type="evidence" value="ECO:0007669"/>
    <property type="project" value="InterPro"/>
</dbReference>
<dbReference type="SUPFAM" id="SSF57850">
    <property type="entry name" value="RING/U-box"/>
    <property type="match status" value="1"/>
</dbReference>
<dbReference type="PROSITE" id="PS51044">
    <property type="entry name" value="ZF_SP_RING"/>
    <property type="match status" value="1"/>
</dbReference>
<dbReference type="EC" id="5.2.1.8" evidence="4"/>
<evidence type="ECO:0000256" key="12">
    <source>
        <dbReference type="PROSITE-ProRule" id="PRU00452"/>
    </source>
</evidence>
<comment type="subcellular location">
    <subcellularLocation>
        <location evidence="1">Nucleus</location>
    </subcellularLocation>
</comment>
<dbReference type="GO" id="GO:0008270">
    <property type="term" value="F:zinc ion binding"/>
    <property type="evidence" value="ECO:0007669"/>
    <property type="project" value="UniProtKB-KW"/>
</dbReference>
<proteinExistence type="inferred from homology"/>